<protein>
    <recommendedName>
        <fullName evidence="4">DUF4177 domain-containing protein</fullName>
    </recommendedName>
</protein>
<comment type="caution">
    <text evidence="2">The sequence shown here is derived from an EMBL/GenBank/DDBJ whole genome shotgun (WGS) entry which is preliminary data.</text>
</comment>
<proteinExistence type="predicted"/>
<gene>
    <name evidence="2" type="ORF">FOA19_12165</name>
</gene>
<dbReference type="RefSeq" id="WP_149091087.1">
    <property type="nucleotide sequence ID" value="NZ_VKKY01000002.1"/>
</dbReference>
<keyword evidence="3" id="KW-1185">Reference proteome</keyword>
<name>A0A5B6TF79_9BACT</name>
<evidence type="ECO:0008006" key="4">
    <source>
        <dbReference type="Google" id="ProtNLM"/>
    </source>
</evidence>
<dbReference type="OrthoDB" id="5873496at2"/>
<dbReference type="Proteomes" id="UP000324133">
    <property type="component" value="Unassembled WGS sequence"/>
</dbReference>
<organism evidence="2 3">
    <name type="scientific">Rufibacter hautae</name>
    <dbReference type="NCBI Taxonomy" id="2595005"/>
    <lineage>
        <taxon>Bacteria</taxon>
        <taxon>Pseudomonadati</taxon>
        <taxon>Bacteroidota</taxon>
        <taxon>Cytophagia</taxon>
        <taxon>Cytophagales</taxon>
        <taxon>Hymenobacteraceae</taxon>
        <taxon>Rufibacter</taxon>
    </lineage>
</organism>
<dbReference type="EMBL" id="VKKY01000002">
    <property type="protein sequence ID" value="KAA3438024.1"/>
    <property type="molecule type" value="Genomic_DNA"/>
</dbReference>
<feature type="signal peptide" evidence="1">
    <location>
        <begin position="1"/>
        <end position="20"/>
    </location>
</feature>
<evidence type="ECO:0000313" key="2">
    <source>
        <dbReference type="EMBL" id="KAA3438024.1"/>
    </source>
</evidence>
<evidence type="ECO:0000256" key="1">
    <source>
        <dbReference type="SAM" id="SignalP"/>
    </source>
</evidence>
<accession>A0A5B6TF79</accession>
<dbReference type="AlphaFoldDB" id="A0A5B6TF79"/>
<feature type="chain" id="PRO_5022893509" description="DUF4177 domain-containing protein" evidence="1">
    <location>
        <begin position="21"/>
        <end position="114"/>
    </location>
</feature>
<keyword evidence="1" id="KW-0732">Signal</keyword>
<reference evidence="2 3" key="1">
    <citation type="submission" date="2019-07" db="EMBL/GenBank/DDBJ databases">
        <title>Rufibacter sp. nov., isolated from lake sediment.</title>
        <authorList>
            <person name="Qu J.-H."/>
        </authorList>
    </citation>
    <scope>NUCLEOTIDE SEQUENCE [LARGE SCALE GENOMIC DNA]</scope>
    <source>
        <strain evidence="2 3">NBS58-1</strain>
    </source>
</reference>
<sequence length="114" mass="13390">MKKLLMPLLFILCLTSISFAQEQPAKRTEEYCDAFMWEKTFGKQVYLSVDFGQSKKKTDEKLLDAAGNPLVFNSPIDALNYLNRQGWELVNVYVLREDRTDYRHYLMKRKVSAQ</sequence>
<evidence type="ECO:0000313" key="3">
    <source>
        <dbReference type="Proteomes" id="UP000324133"/>
    </source>
</evidence>